<dbReference type="Gene3D" id="3.40.525.10">
    <property type="entry name" value="CRAL-TRIO lipid binding domain"/>
    <property type="match status" value="1"/>
</dbReference>
<keyword evidence="3" id="KW-0653">Protein transport</keyword>
<dbReference type="PANTHER" id="PTHR45657">
    <property type="entry name" value="CRAL-TRIO DOMAIN-CONTAINING PROTEIN YKL091C-RELATED"/>
    <property type="match status" value="1"/>
</dbReference>
<dbReference type="SUPFAM" id="SSF52087">
    <property type="entry name" value="CRAL/TRIO domain"/>
    <property type="match status" value="1"/>
</dbReference>
<feature type="compositionally biased region" description="Basic and acidic residues" evidence="5">
    <location>
        <begin position="1"/>
        <end position="16"/>
    </location>
</feature>
<feature type="compositionally biased region" description="Basic residues" evidence="5">
    <location>
        <begin position="84"/>
        <end position="93"/>
    </location>
</feature>
<dbReference type="AlphaFoldDB" id="A0A176WS77"/>
<sequence>MGKDRAKEGHHHESYSKRVSFSDVPLRTFSQELSSGAASPSTSRNDRLPRRQDSDRLENDHERSSNKSKMGAFKTIVAATKFRANLKRRKGRQSRSSSLQIHDDRDEEEQRAVDDFRNLLLSENLLPARHDDYYLLLRFLRARKGDRDKAKEMWANMLSWRKEYGTDTIEEDFDYKELEEVRMYYPQGHHGVDKEGRPVYIERIGKVDATKLMQVTTLERYLRYHVLEFEKTLNWKFPACSIAAKRHICSTTTILDVAGVGLKNFIKSARDLIVGIQKIDNDNYPETLHRMFIINAGAGFKLLWNTIKTFLDPKTTTKIHVLGNKYQSKLLEIIDPSELPEFLGGTCTCAEEGGCLRSDKGPWKEANIIKAVKAGHARAVPKTNLLPAHSGEESSSTGHHKGKDADSSTAESGSDVEDVTSPHGVSQSDMCRLTPVREETGHSLEHIPMVDKVVVDRVGNGYGNGLESNIKPSASLNHFRVSAMDDSSDDESQSFHEQFVRFLSIFFGFLLRVITYPFGLFGSWLPKSLKWRRDSDDELTTKYHHEAHAHDHGHGGKSSSNVSKPLSRPPSSLELPDISIQNRVEKLESEVVKLAKTAEPAAPKVVLPDPAAAERIKSLESELAETKKVLRTVLSKQEELCDLLERMKDLKWAFDDERLDCGLLKSCHMS</sequence>
<protein>
    <recommendedName>
        <fullName evidence="7">CRAL-TRIO domain-containing protein</fullName>
    </recommendedName>
</protein>
<feature type="compositionally biased region" description="Polar residues" evidence="5">
    <location>
        <begin position="28"/>
        <end position="43"/>
    </location>
</feature>
<feature type="domain" description="CRAL-TRIO" evidence="7">
    <location>
        <begin position="177"/>
        <end position="351"/>
    </location>
</feature>
<comment type="subcellular location">
    <subcellularLocation>
        <location evidence="1">Cell membrane</location>
        <topology evidence="1">Peripheral membrane protein</topology>
    </subcellularLocation>
    <subcellularLocation>
        <location evidence="2">Golgi apparatus membrane</location>
        <topology evidence="2">Peripheral membrane protein</topology>
    </subcellularLocation>
</comment>
<dbReference type="GO" id="GO:0000139">
    <property type="term" value="C:Golgi membrane"/>
    <property type="evidence" value="ECO:0007669"/>
    <property type="project" value="UniProtKB-SubCell"/>
</dbReference>
<feature type="region of interest" description="Disordered" evidence="5">
    <location>
        <begin position="386"/>
        <end position="432"/>
    </location>
</feature>
<comment type="similarity">
    <text evidence="4">Belongs to the SFH family.</text>
</comment>
<dbReference type="Pfam" id="PF00650">
    <property type="entry name" value="CRAL_TRIO"/>
    <property type="match status" value="1"/>
</dbReference>
<evidence type="ECO:0000313" key="8">
    <source>
        <dbReference type="EMBL" id="OAE35959.1"/>
    </source>
</evidence>
<evidence type="ECO:0000256" key="1">
    <source>
        <dbReference type="ARBA" id="ARBA00004202"/>
    </source>
</evidence>
<feature type="region of interest" description="Disordered" evidence="5">
    <location>
        <begin position="1"/>
        <end position="70"/>
    </location>
</feature>
<evidence type="ECO:0000256" key="3">
    <source>
        <dbReference type="ARBA" id="ARBA00022927"/>
    </source>
</evidence>
<dbReference type="InterPro" id="IPR036273">
    <property type="entry name" value="CRAL/TRIO_N_dom_sf"/>
</dbReference>
<dbReference type="SUPFAM" id="SSF46938">
    <property type="entry name" value="CRAL/TRIO N-terminal domain"/>
    <property type="match status" value="1"/>
</dbReference>
<feature type="compositionally biased region" description="Basic and acidic residues" evidence="5">
    <location>
        <begin position="44"/>
        <end position="65"/>
    </location>
</feature>
<dbReference type="EMBL" id="LVLJ01000018">
    <property type="protein sequence ID" value="OAE35959.1"/>
    <property type="molecule type" value="Genomic_DNA"/>
</dbReference>
<evidence type="ECO:0000256" key="2">
    <source>
        <dbReference type="ARBA" id="ARBA00004395"/>
    </source>
</evidence>
<evidence type="ECO:0000256" key="5">
    <source>
        <dbReference type="SAM" id="MobiDB-lite"/>
    </source>
</evidence>
<evidence type="ECO:0000256" key="4">
    <source>
        <dbReference type="ARBA" id="ARBA00038020"/>
    </source>
</evidence>
<keyword evidence="3" id="KW-0813">Transport</keyword>
<keyword evidence="6" id="KW-0812">Transmembrane</keyword>
<evidence type="ECO:0000259" key="7">
    <source>
        <dbReference type="PROSITE" id="PS50191"/>
    </source>
</evidence>
<dbReference type="PROSITE" id="PS50191">
    <property type="entry name" value="CRAL_TRIO"/>
    <property type="match status" value="1"/>
</dbReference>
<evidence type="ECO:0000256" key="6">
    <source>
        <dbReference type="SAM" id="Phobius"/>
    </source>
</evidence>
<comment type="caution">
    <text evidence="8">The sequence shown here is derived from an EMBL/GenBank/DDBJ whole genome shotgun (WGS) entry which is preliminary data.</text>
</comment>
<dbReference type="SMART" id="SM00516">
    <property type="entry name" value="SEC14"/>
    <property type="match status" value="1"/>
</dbReference>
<dbReference type="PANTHER" id="PTHR45657:SF1">
    <property type="entry name" value="CRAL-TRIO DOMAIN-CONTAINING PROTEIN YKL091C-RELATED"/>
    <property type="match status" value="1"/>
</dbReference>
<name>A0A176WS77_MARPO</name>
<gene>
    <name evidence="8" type="ORF">AXG93_3053s1060</name>
</gene>
<feature type="region of interest" description="Disordered" evidence="5">
    <location>
        <begin position="547"/>
        <end position="574"/>
    </location>
</feature>
<dbReference type="GO" id="GO:0005886">
    <property type="term" value="C:plasma membrane"/>
    <property type="evidence" value="ECO:0007669"/>
    <property type="project" value="UniProtKB-SubCell"/>
</dbReference>
<dbReference type="InterPro" id="IPR051026">
    <property type="entry name" value="PI/PC_transfer"/>
</dbReference>
<feature type="compositionally biased region" description="Low complexity" evidence="5">
    <location>
        <begin position="563"/>
        <end position="574"/>
    </location>
</feature>
<evidence type="ECO:0000313" key="9">
    <source>
        <dbReference type="Proteomes" id="UP000077202"/>
    </source>
</evidence>
<dbReference type="InterPro" id="IPR001251">
    <property type="entry name" value="CRAL-TRIO_dom"/>
</dbReference>
<dbReference type="PRINTS" id="PR00180">
    <property type="entry name" value="CRETINALDHBP"/>
</dbReference>
<proteinExistence type="inferred from homology"/>
<keyword evidence="6" id="KW-1133">Transmembrane helix</keyword>
<dbReference type="InterPro" id="IPR011074">
    <property type="entry name" value="CRAL/TRIO_N_dom"/>
</dbReference>
<organism evidence="8 9">
    <name type="scientific">Marchantia polymorpha subsp. ruderalis</name>
    <dbReference type="NCBI Taxonomy" id="1480154"/>
    <lineage>
        <taxon>Eukaryota</taxon>
        <taxon>Viridiplantae</taxon>
        <taxon>Streptophyta</taxon>
        <taxon>Embryophyta</taxon>
        <taxon>Marchantiophyta</taxon>
        <taxon>Marchantiopsida</taxon>
        <taxon>Marchantiidae</taxon>
        <taxon>Marchantiales</taxon>
        <taxon>Marchantiaceae</taxon>
        <taxon>Marchantia</taxon>
    </lineage>
</organism>
<reference evidence="8" key="1">
    <citation type="submission" date="2016-03" db="EMBL/GenBank/DDBJ databases">
        <title>Mechanisms controlling the formation of the plant cell surface in tip-growing cells are functionally conserved among land plants.</title>
        <authorList>
            <person name="Honkanen S."/>
            <person name="Jones V.A."/>
            <person name="Morieri G."/>
            <person name="Champion C."/>
            <person name="Hetherington A.J."/>
            <person name="Kelly S."/>
            <person name="Saint-Marcoux D."/>
            <person name="Proust H."/>
            <person name="Prescott H."/>
            <person name="Dolan L."/>
        </authorList>
    </citation>
    <scope>NUCLEOTIDE SEQUENCE [LARGE SCALE GENOMIC DNA]</scope>
    <source>
        <tissue evidence="8">Whole gametophyte</tissue>
    </source>
</reference>
<dbReference type="InterPro" id="IPR036865">
    <property type="entry name" value="CRAL-TRIO_dom_sf"/>
</dbReference>
<dbReference type="Proteomes" id="UP000077202">
    <property type="component" value="Unassembled WGS sequence"/>
</dbReference>
<dbReference type="GO" id="GO:0015031">
    <property type="term" value="P:protein transport"/>
    <property type="evidence" value="ECO:0007669"/>
    <property type="project" value="UniProtKB-KW"/>
</dbReference>
<accession>A0A176WS77</accession>
<keyword evidence="6" id="KW-0472">Membrane</keyword>
<dbReference type="Gene3D" id="1.10.8.20">
    <property type="entry name" value="N-terminal domain of phosphatidylinositol transfer protein sec14p"/>
    <property type="match status" value="1"/>
</dbReference>
<feature type="region of interest" description="Disordered" evidence="5">
    <location>
        <begin position="84"/>
        <end position="108"/>
    </location>
</feature>
<feature type="transmembrane region" description="Helical" evidence="6">
    <location>
        <begin position="502"/>
        <end position="525"/>
    </location>
</feature>
<dbReference type="Pfam" id="PF03765">
    <property type="entry name" value="CRAL_TRIO_N"/>
    <property type="match status" value="1"/>
</dbReference>
<dbReference type="SMART" id="SM01100">
    <property type="entry name" value="CRAL_TRIO_N"/>
    <property type="match status" value="1"/>
</dbReference>
<keyword evidence="9" id="KW-1185">Reference proteome</keyword>
<dbReference type="CDD" id="cd00170">
    <property type="entry name" value="SEC14"/>
    <property type="match status" value="1"/>
</dbReference>
<dbReference type="FunFam" id="3.40.525.10:FF:000011">
    <property type="entry name" value="SEC14 cytosolic factor"/>
    <property type="match status" value="1"/>
</dbReference>